<accession>A0A8S5LHW3</accession>
<evidence type="ECO:0000313" key="2">
    <source>
        <dbReference type="EMBL" id="DAD69530.1"/>
    </source>
</evidence>
<keyword evidence="1" id="KW-0472">Membrane</keyword>
<dbReference type="EMBL" id="BK014722">
    <property type="protein sequence ID" value="DAD69530.1"/>
    <property type="molecule type" value="Genomic_DNA"/>
</dbReference>
<feature type="transmembrane region" description="Helical" evidence="1">
    <location>
        <begin position="15"/>
        <end position="37"/>
    </location>
</feature>
<evidence type="ECO:0000256" key="1">
    <source>
        <dbReference type="SAM" id="Phobius"/>
    </source>
</evidence>
<keyword evidence="1" id="KW-1133">Transmembrane helix</keyword>
<sequence>METLEWFLSLNGWDFFWALVKLYFLLAVLGTFLRYVFWHKEND</sequence>
<proteinExistence type="predicted"/>
<reference evidence="2" key="1">
    <citation type="journal article" date="2021" name="Proc. Natl. Acad. Sci. U.S.A.">
        <title>A Catalog of Tens of Thousands of Viruses from Human Metagenomes Reveals Hidden Associations with Chronic Diseases.</title>
        <authorList>
            <person name="Tisza M.J."/>
            <person name="Buck C.B."/>
        </authorList>
    </citation>
    <scope>NUCLEOTIDE SEQUENCE</scope>
    <source>
        <strain evidence="2">CtR0j7</strain>
    </source>
</reference>
<protein>
    <submittedName>
        <fullName evidence="2">Uncharacterized protein</fullName>
    </submittedName>
</protein>
<organism evidence="2">
    <name type="scientific">Siphoviridae sp. ctR0j7</name>
    <dbReference type="NCBI Taxonomy" id="2823580"/>
    <lineage>
        <taxon>Viruses</taxon>
        <taxon>Duplodnaviria</taxon>
        <taxon>Heunggongvirae</taxon>
        <taxon>Uroviricota</taxon>
        <taxon>Caudoviricetes</taxon>
    </lineage>
</organism>
<name>A0A8S5LHW3_9CAUD</name>
<keyword evidence="1" id="KW-0812">Transmembrane</keyword>